<dbReference type="Pfam" id="PF01145">
    <property type="entry name" value="Band_7"/>
    <property type="match status" value="1"/>
</dbReference>
<evidence type="ECO:0000256" key="2">
    <source>
        <dbReference type="ARBA" id="ARBA00007862"/>
    </source>
</evidence>
<dbReference type="SUPFAM" id="SSF117892">
    <property type="entry name" value="Band 7/SPFH domain"/>
    <property type="match status" value="1"/>
</dbReference>
<keyword evidence="3" id="KW-0812">Transmembrane</keyword>
<sequence>MSKLPLSLIGVAAAILLFVLFNSAFIVPETRSALVFRFGEPKNQYTEAGLRFKAPFIENVRFIDQRNRNLDQEPTEIIARNQERLIVDAFARYKITDPLLFYQRVSNEERGERRLGSILEDAIRAELGSVTVDEIVSERRSELMAQIQEELTTSARPLGVEIIDVKIRRADLPQTNSEAVFQRMIAERRQLAQQYRSEGNERANQIRAQADRQVIEIKAKAEEQAQTIRGEADAERNAIFAAAYGKDPEFFAFYRSLLAYEEALQNGETTILLSPNSEFFRYFNNLQGQRQ</sequence>
<proteinExistence type="inferred from homology"/>
<protein>
    <recommendedName>
        <fullName evidence="6">Protein HflC</fullName>
    </recommendedName>
</protein>
<evidence type="ECO:0000256" key="5">
    <source>
        <dbReference type="ARBA" id="ARBA00023136"/>
    </source>
</evidence>
<keyword evidence="4" id="KW-1133">Transmembrane helix</keyword>
<keyword evidence="8" id="KW-0645">Protease</keyword>
<evidence type="ECO:0000259" key="7">
    <source>
        <dbReference type="SMART" id="SM00244"/>
    </source>
</evidence>
<dbReference type="NCBIfam" id="TIGR01932">
    <property type="entry name" value="hflC"/>
    <property type="match status" value="1"/>
</dbReference>
<keyword evidence="9" id="KW-1185">Reference proteome</keyword>
<dbReference type="OrthoDB" id="9812991at2"/>
<dbReference type="GO" id="GO:0006508">
    <property type="term" value="P:proteolysis"/>
    <property type="evidence" value="ECO:0007669"/>
    <property type="project" value="UniProtKB-KW"/>
</dbReference>
<dbReference type="CDD" id="cd03405">
    <property type="entry name" value="SPFH_HflC"/>
    <property type="match status" value="1"/>
</dbReference>
<dbReference type="PANTHER" id="PTHR42911:SF1">
    <property type="entry name" value="MODULATOR OF FTSH PROTEASE HFLC"/>
    <property type="match status" value="1"/>
</dbReference>
<comment type="similarity">
    <text evidence="2 6">Belongs to the band 7/mec-2 family. HflC subfamily.</text>
</comment>
<dbReference type="InterPro" id="IPR001107">
    <property type="entry name" value="Band_7"/>
</dbReference>
<dbReference type="GO" id="GO:0016020">
    <property type="term" value="C:membrane"/>
    <property type="evidence" value="ECO:0007669"/>
    <property type="project" value="UniProtKB-SubCell"/>
</dbReference>
<comment type="function">
    <text evidence="6">HflC and HflK could regulate a protease.</text>
</comment>
<dbReference type="Proteomes" id="UP000239504">
    <property type="component" value="Unassembled WGS sequence"/>
</dbReference>
<comment type="caution">
    <text evidence="8">The sequence shown here is derived from an EMBL/GenBank/DDBJ whole genome shotgun (WGS) entry which is preliminary data.</text>
</comment>
<dbReference type="SMART" id="SM00244">
    <property type="entry name" value="PHB"/>
    <property type="match status" value="1"/>
</dbReference>
<feature type="domain" description="Band 7" evidence="7">
    <location>
        <begin position="22"/>
        <end position="184"/>
    </location>
</feature>
<comment type="subcellular location">
    <subcellularLocation>
        <location evidence="1">Membrane</location>
        <topology evidence="1">Single-pass membrane protein</topology>
    </subcellularLocation>
</comment>
<keyword evidence="8" id="KW-0378">Hydrolase</keyword>
<dbReference type="PIRSF" id="PIRSF005651">
    <property type="entry name" value="HflC"/>
    <property type="match status" value="1"/>
</dbReference>
<evidence type="ECO:0000313" key="9">
    <source>
        <dbReference type="Proteomes" id="UP000239504"/>
    </source>
</evidence>
<evidence type="ECO:0000256" key="3">
    <source>
        <dbReference type="ARBA" id="ARBA00022692"/>
    </source>
</evidence>
<organism evidence="8 9">
    <name type="scientific">Hyphococcus luteus</name>
    <dbReference type="NCBI Taxonomy" id="2058213"/>
    <lineage>
        <taxon>Bacteria</taxon>
        <taxon>Pseudomonadati</taxon>
        <taxon>Pseudomonadota</taxon>
        <taxon>Alphaproteobacteria</taxon>
        <taxon>Parvularculales</taxon>
        <taxon>Parvularculaceae</taxon>
        <taxon>Hyphococcus</taxon>
    </lineage>
</organism>
<dbReference type="PANTHER" id="PTHR42911">
    <property type="entry name" value="MODULATOR OF FTSH PROTEASE HFLC"/>
    <property type="match status" value="1"/>
</dbReference>
<evidence type="ECO:0000256" key="4">
    <source>
        <dbReference type="ARBA" id="ARBA00022989"/>
    </source>
</evidence>
<evidence type="ECO:0000256" key="1">
    <source>
        <dbReference type="ARBA" id="ARBA00004167"/>
    </source>
</evidence>
<accession>A0A2S7K4A9</accession>
<dbReference type="InterPro" id="IPR010200">
    <property type="entry name" value="HflC"/>
</dbReference>
<dbReference type="EMBL" id="PJCH01000009">
    <property type="protein sequence ID" value="PQA87332.1"/>
    <property type="molecule type" value="Genomic_DNA"/>
</dbReference>
<keyword evidence="5" id="KW-0472">Membrane</keyword>
<reference evidence="8 9" key="1">
    <citation type="submission" date="2017-12" db="EMBL/GenBank/DDBJ databases">
        <authorList>
            <person name="Hurst M.R.H."/>
        </authorList>
    </citation>
    <scope>NUCLEOTIDE SEQUENCE [LARGE SCALE GENOMIC DNA]</scope>
    <source>
        <strain evidence="8 9">SY-3-19</strain>
    </source>
</reference>
<gene>
    <name evidence="8" type="primary">hflC</name>
    <name evidence="8" type="ORF">CW354_12950</name>
</gene>
<evidence type="ECO:0000313" key="8">
    <source>
        <dbReference type="EMBL" id="PQA87332.1"/>
    </source>
</evidence>
<dbReference type="Gene3D" id="3.30.479.30">
    <property type="entry name" value="Band 7 domain"/>
    <property type="match status" value="1"/>
</dbReference>
<dbReference type="InterPro" id="IPR036013">
    <property type="entry name" value="Band_7/SPFH_dom_sf"/>
</dbReference>
<dbReference type="RefSeq" id="WP_104830519.1">
    <property type="nucleotide sequence ID" value="NZ_PJCH01000009.1"/>
</dbReference>
<dbReference type="AlphaFoldDB" id="A0A2S7K4A9"/>
<evidence type="ECO:0000256" key="6">
    <source>
        <dbReference type="PIRNR" id="PIRNR005651"/>
    </source>
</evidence>
<dbReference type="GO" id="GO:0008233">
    <property type="term" value="F:peptidase activity"/>
    <property type="evidence" value="ECO:0007669"/>
    <property type="project" value="UniProtKB-KW"/>
</dbReference>
<name>A0A2S7K4A9_9PROT</name>